<evidence type="ECO:0000313" key="1">
    <source>
        <dbReference type="EMBL" id="KAH7979781.1"/>
    </source>
</evidence>
<comment type="caution">
    <text evidence="1">The sequence shown here is derived from an EMBL/GenBank/DDBJ whole genome shotgun (WGS) entry which is preliminary data.</text>
</comment>
<name>A0ACB8DZT7_DERSI</name>
<sequence>MVARNGAVVVRGTRSGASDGTVGGAEGVVRDALFCHREQASVGSEETIRRVSQSTGSECVRRVAEAVVNAGVRNKCDHFPKTSEEKAAVKEGFLRRSAIPGVIGCTDGGLIATIAPKGERNTAFMSSKGYYVENCMFCQTCTAVDIRIIDMFVRLLIVPCKTTLISGWKRNGSFEADEIPVWTLKKFLKDGEEGEQEFARERVKVWNGLPFE</sequence>
<evidence type="ECO:0000313" key="2">
    <source>
        <dbReference type="Proteomes" id="UP000821865"/>
    </source>
</evidence>
<organism evidence="1 2">
    <name type="scientific">Dermacentor silvarum</name>
    <name type="common">Tick</name>
    <dbReference type="NCBI Taxonomy" id="543639"/>
    <lineage>
        <taxon>Eukaryota</taxon>
        <taxon>Metazoa</taxon>
        <taxon>Ecdysozoa</taxon>
        <taxon>Arthropoda</taxon>
        <taxon>Chelicerata</taxon>
        <taxon>Arachnida</taxon>
        <taxon>Acari</taxon>
        <taxon>Parasitiformes</taxon>
        <taxon>Ixodida</taxon>
        <taxon>Ixodoidea</taxon>
        <taxon>Ixodidae</taxon>
        <taxon>Rhipicephalinae</taxon>
        <taxon>Dermacentor</taxon>
    </lineage>
</organism>
<dbReference type="EMBL" id="CM023470">
    <property type="protein sequence ID" value="KAH7979781.1"/>
    <property type="molecule type" value="Genomic_DNA"/>
</dbReference>
<reference evidence="1" key="1">
    <citation type="submission" date="2020-05" db="EMBL/GenBank/DDBJ databases">
        <title>Large-scale comparative analyses of tick genomes elucidate their genetic diversity and vector capacities.</title>
        <authorList>
            <person name="Jia N."/>
            <person name="Wang J."/>
            <person name="Shi W."/>
            <person name="Du L."/>
            <person name="Sun Y."/>
            <person name="Zhan W."/>
            <person name="Jiang J."/>
            <person name="Wang Q."/>
            <person name="Zhang B."/>
            <person name="Ji P."/>
            <person name="Sakyi L.B."/>
            <person name="Cui X."/>
            <person name="Yuan T."/>
            <person name="Jiang B."/>
            <person name="Yang W."/>
            <person name="Lam T.T.-Y."/>
            <person name="Chang Q."/>
            <person name="Ding S."/>
            <person name="Wang X."/>
            <person name="Zhu J."/>
            <person name="Ruan X."/>
            <person name="Zhao L."/>
            <person name="Wei J."/>
            <person name="Que T."/>
            <person name="Du C."/>
            <person name="Cheng J."/>
            <person name="Dai P."/>
            <person name="Han X."/>
            <person name="Huang E."/>
            <person name="Gao Y."/>
            <person name="Liu J."/>
            <person name="Shao H."/>
            <person name="Ye R."/>
            <person name="Li L."/>
            <person name="Wei W."/>
            <person name="Wang X."/>
            <person name="Wang C."/>
            <person name="Yang T."/>
            <person name="Huo Q."/>
            <person name="Li W."/>
            <person name="Guo W."/>
            <person name="Chen H."/>
            <person name="Zhou L."/>
            <person name="Ni X."/>
            <person name="Tian J."/>
            <person name="Zhou Y."/>
            <person name="Sheng Y."/>
            <person name="Liu T."/>
            <person name="Pan Y."/>
            <person name="Xia L."/>
            <person name="Li J."/>
            <person name="Zhao F."/>
            <person name="Cao W."/>
        </authorList>
    </citation>
    <scope>NUCLEOTIDE SEQUENCE</scope>
    <source>
        <strain evidence="1">Dsil-2018</strain>
    </source>
</reference>
<keyword evidence="2" id="KW-1185">Reference proteome</keyword>
<gene>
    <name evidence="1" type="ORF">HPB49_011008</name>
</gene>
<proteinExistence type="predicted"/>
<protein>
    <submittedName>
        <fullName evidence="1">Uncharacterized protein</fullName>
    </submittedName>
</protein>
<accession>A0ACB8DZT7</accession>
<dbReference type="Proteomes" id="UP000821865">
    <property type="component" value="Chromosome 1"/>
</dbReference>